<dbReference type="Pfam" id="PF08974">
    <property type="entry name" value="DUF1877"/>
    <property type="match status" value="1"/>
</dbReference>
<dbReference type="EMBL" id="BAAATJ010000019">
    <property type="protein sequence ID" value="GAA2407253.1"/>
    <property type="molecule type" value="Genomic_DNA"/>
</dbReference>
<reference evidence="2" key="1">
    <citation type="journal article" date="2019" name="Int. J. Syst. Evol. Microbiol.">
        <title>The Global Catalogue of Microorganisms (GCM) 10K type strain sequencing project: providing services to taxonomists for standard genome sequencing and annotation.</title>
        <authorList>
            <consortium name="The Broad Institute Genomics Platform"/>
            <consortium name="The Broad Institute Genome Sequencing Center for Infectious Disease"/>
            <person name="Wu L."/>
            <person name="Ma J."/>
        </authorList>
    </citation>
    <scope>NUCLEOTIDE SEQUENCE [LARGE SCALE GENOMIC DNA]</scope>
    <source>
        <strain evidence="2">JCM 6921</strain>
    </source>
</reference>
<dbReference type="InterPro" id="IPR035944">
    <property type="entry name" value="YfbM-like_sf"/>
</dbReference>
<organism evidence="1 2">
    <name type="scientific">Streptomyces glaucosporus</name>
    <dbReference type="NCBI Taxonomy" id="284044"/>
    <lineage>
        <taxon>Bacteria</taxon>
        <taxon>Bacillati</taxon>
        <taxon>Actinomycetota</taxon>
        <taxon>Actinomycetes</taxon>
        <taxon>Kitasatosporales</taxon>
        <taxon>Streptomycetaceae</taxon>
        <taxon>Streptomyces</taxon>
    </lineage>
</organism>
<comment type="caution">
    <text evidence="1">The sequence shown here is derived from an EMBL/GenBank/DDBJ whole genome shotgun (WGS) entry which is preliminary data.</text>
</comment>
<evidence type="ECO:0000313" key="2">
    <source>
        <dbReference type="Proteomes" id="UP001500058"/>
    </source>
</evidence>
<gene>
    <name evidence="1" type="ORF">GCM10010420_39160</name>
</gene>
<protein>
    <recommendedName>
        <fullName evidence="3">DUF1877 family protein</fullName>
    </recommendedName>
</protein>
<dbReference type="Proteomes" id="UP001500058">
    <property type="component" value="Unassembled WGS sequence"/>
</dbReference>
<dbReference type="InterPro" id="IPR015068">
    <property type="entry name" value="DUF1877"/>
</dbReference>
<proteinExistence type="predicted"/>
<evidence type="ECO:0000313" key="1">
    <source>
        <dbReference type="EMBL" id="GAA2407253.1"/>
    </source>
</evidence>
<dbReference type="SUPFAM" id="SSF111069">
    <property type="entry name" value="Hypothetical protein yfbM"/>
    <property type="match status" value="1"/>
</dbReference>
<evidence type="ECO:0008006" key="3">
    <source>
        <dbReference type="Google" id="ProtNLM"/>
    </source>
</evidence>
<accession>A0ABP5VMU8</accession>
<name>A0ABP5VMU8_9ACTN</name>
<dbReference type="RefSeq" id="WP_344632374.1">
    <property type="nucleotide sequence ID" value="NZ_BAAATJ010000019.1"/>
</dbReference>
<keyword evidence="2" id="KW-1185">Reference proteome</keyword>
<sequence length="429" mass="47814">MSESVPGPRALWREALAGADRAFTPPPALRGPVRGCAFCRPEEELLLLGGAPDAVPDDLFLHFMHKTPGHWMPDQYPVLWRRLMPRALRHWGPDGGSFDHARELSRLGPHGADLPTWPEDERTAVERAFRALLTTALTGGGSPYPATELVEGIACATDGPEPWLEHLARLPGPDADTGLVRLARRWTDDLLRDDLRFWWYDDGAPRVIAEWLPTLRPRLARIAARHPHPGTAGEAREVLDLLREAPEHTWLSVDAPSIRGMGMTGNYARLTPAEYERAHADPEWAHGFVLETAETEWRAATPAGRARFLDVDKTWHALQFLLDRAGFPLDIVLCDEPLPGAPDWGCTPPLRLGPDEVATAAGALAELPFDALVRDLRAEEMTRADVYPTVIWERDGADALDYVRHHYEDLRLFFTAAARDGDTVLTWIS</sequence>
<dbReference type="Gene3D" id="3.40.1760.10">
    <property type="entry name" value="YfbM-like super family"/>
    <property type="match status" value="1"/>
</dbReference>